<sequence length="314" mass="35961">MSVVDTVEILKGRSLSDDEYQRAAVLGWCVELLQAFFLVADDIMDASITRRGQPCWYRQSGVGMVAINDSFLLEAAIYFLLKKYFKQESYYVNLVELFMETTHQTEMGQLVDLITAPEDKIDLSKFSLDKHRYIVVYKTAFYSFYLPVALALYVAGIPESYSVPVSSSTPGETTTRIIEPYAVAKDFLIPLGEYFQIQDDFLDYSAPPEVLGKIGTDILDNKCSWCINTALARATPDQRAILDENYGRKDSEKEAKVKKVYEEIGLRRIYAEYEERTYKKLNELIEAVPETGNQGELKREVFRSFLGKIYKRSM</sequence>
<evidence type="ECO:0000313" key="1">
    <source>
        <dbReference type="EMBL" id="TFK71150.1"/>
    </source>
</evidence>
<reference evidence="1 2" key="1">
    <citation type="journal article" date="2019" name="Nat. Ecol. Evol.">
        <title>Megaphylogeny resolves global patterns of mushroom evolution.</title>
        <authorList>
            <person name="Varga T."/>
            <person name="Krizsan K."/>
            <person name="Foldi C."/>
            <person name="Dima B."/>
            <person name="Sanchez-Garcia M."/>
            <person name="Sanchez-Ramirez S."/>
            <person name="Szollosi G.J."/>
            <person name="Szarkandi J.G."/>
            <person name="Papp V."/>
            <person name="Albert L."/>
            <person name="Andreopoulos W."/>
            <person name="Angelini C."/>
            <person name="Antonin V."/>
            <person name="Barry K.W."/>
            <person name="Bougher N.L."/>
            <person name="Buchanan P."/>
            <person name="Buyck B."/>
            <person name="Bense V."/>
            <person name="Catcheside P."/>
            <person name="Chovatia M."/>
            <person name="Cooper J."/>
            <person name="Damon W."/>
            <person name="Desjardin D."/>
            <person name="Finy P."/>
            <person name="Geml J."/>
            <person name="Haridas S."/>
            <person name="Hughes K."/>
            <person name="Justo A."/>
            <person name="Karasinski D."/>
            <person name="Kautmanova I."/>
            <person name="Kiss B."/>
            <person name="Kocsube S."/>
            <person name="Kotiranta H."/>
            <person name="LaButti K.M."/>
            <person name="Lechner B.E."/>
            <person name="Liimatainen K."/>
            <person name="Lipzen A."/>
            <person name="Lukacs Z."/>
            <person name="Mihaltcheva S."/>
            <person name="Morgado L.N."/>
            <person name="Niskanen T."/>
            <person name="Noordeloos M.E."/>
            <person name="Ohm R.A."/>
            <person name="Ortiz-Santana B."/>
            <person name="Ovrebo C."/>
            <person name="Racz N."/>
            <person name="Riley R."/>
            <person name="Savchenko A."/>
            <person name="Shiryaev A."/>
            <person name="Soop K."/>
            <person name="Spirin V."/>
            <person name="Szebenyi C."/>
            <person name="Tomsovsky M."/>
            <person name="Tulloss R.E."/>
            <person name="Uehling J."/>
            <person name="Grigoriev I.V."/>
            <person name="Vagvolgyi C."/>
            <person name="Papp T."/>
            <person name="Martin F.M."/>
            <person name="Miettinen O."/>
            <person name="Hibbett D.S."/>
            <person name="Nagy L.G."/>
        </authorList>
    </citation>
    <scope>NUCLEOTIDE SEQUENCE [LARGE SCALE GENOMIC DNA]</scope>
    <source>
        <strain evidence="1 2">NL-1719</strain>
    </source>
</reference>
<dbReference type="EMBL" id="ML208302">
    <property type="protein sequence ID" value="TFK71150.1"/>
    <property type="molecule type" value="Genomic_DNA"/>
</dbReference>
<proteinExistence type="predicted"/>
<dbReference type="Proteomes" id="UP000308600">
    <property type="component" value="Unassembled WGS sequence"/>
</dbReference>
<organism evidence="1 2">
    <name type="scientific">Pluteus cervinus</name>
    <dbReference type="NCBI Taxonomy" id="181527"/>
    <lineage>
        <taxon>Eukaryota</taxon>
        <taxon>Fungi</taxon>
        <taxon>Dikarya</taxon>
        <taxon>Basidiomycota</taxon>
        <taxon>Agaricomycotina</taxon>
        <taxon>Agaricomycetes</taxon>
        <taxon>Agaricomycetidae</taxon>
        <taxon>Agaricales</taxon>
        <taxon>Pluteineae</taxon>
        <taxon>Pluteaceae</taxon>
        <taxon>Pluteus</taxon>
    </lineage>
</organism>
<evidence type="ECO:0000313" key="2">
    <source>
        <dbReference type="Proteomes" id="UP000308600"/>
    </source>
</evidence>
<gene>
    <name evidence="1" type="ORF">BDN72DRAFT_838098</name>
</gene>
<accession>A0ACD3B023</accession>
<keyword evidence="2" id="KW-1185">Reference proteome</keyword>
<name>A0ACD3B023_9AGAR</name>
<protein>
    <submittedName>
        <fullName evidence="1">Isoprenoid biosynthesis-like protein</fullName>
    </submittedName>
</protein>